<dbReference type="UniPathway" id="UPA00601">
    <property type="reaction ID" value="UER00295"/>
</dbReference>
<keyword evidence="9 12" id="KW-0520">NAD</keyword>
<dbReference type="InterPro" id="IPR046342">
    <property type="entry name" value="CBS_dom_sf"/>
</dbReference>
<evidence type="ECO:0000256" key="10">
    <source>
        <dbReference type="PIRSR" id="PIRSR000130-1"/>
    </source>
</evidence>
<evidence type="ECO:0000256" key="14">
    <source>
        <dbReference type="PROSITE-ProRule" id="PRU00703"/>
    </source>
</evidence>
<dbReference type="SMART" id="SM00116">
    <property type="entry name" value="CBS"/>
    <property type="match status" value="2"/>
</dbReference>
<dbReference type="PANTHER" id="PTHR11911">
    <property type="entry name" value="INOSINE-5-MONOPHOSPHATE DEHYDROGENASE RELATED"/>
    <property type="match status" value="1"/>
</dbReference>
<feature type="binding site" evidence="9">
    <location>
        <position position="491"/>
    </location>
    <ligand>
        <name>K(+)</name>
        <dbReference type="ChEBI" id="CHEBI:29103"/>
        <note>ligand shared between two tetrameric partners</note>
    </ligand>
</feature>
<keyword evidence="5 9" id="KW-0332">GMP biosynthesis</keyword>
<dbReference type="STRING" id="383372.Rcas_0207"/>
<dbReference type="HOGENOM" id="CLU_022552_2_1_0"/>
<evidence type="ECO:0000313" key="18">
    <source>
        <dbReference type="Proteomes" id="UP000000263"/>
    </source>
</evidence>
<comment type="pathway">
    <text evidence="9">Purine metabolism; XMP biosynthesis via de novo pathway; XMP from IMP: step 1/1.</text>
</comment>
<dbReference type="SUPFAM" id="SSF51412">
    <property type="entry name" value="Inosine monophosphate dehydrogenase (IMPDH)"/>
    <property type="match status" value="1"/>
</dbReference>
<dbReference type="GO" id="GO:0046872">
    <property type="term" value="F:metal ion binding"/>
    <property type="evidence" value="ECO:0007669"/>
    <property type="project" value="UniProtKB-UniRule"/>
</dbReference>
<dbReference type="InterPro" id="IPR001093">
    <property type="entry name" value="IMP_DH_GMPRt"/>
</dbReference>
<keyword evidence="3 9" id="KW-0479">Metal-binding</keyword>
<comment type="similarity">
    <text evidence="1 9 15">Belongs to the IMPDH/GMPR family.</text>
</comment>
<accession>A7NFV9</accession>
<dbReference type="PIRSF" id="PIRSF000130">
    <property type="entry name" value="IMPDH"/>
    <property type="match status" value="1"/>
</dbReference>
<dbReference type="CDD" id="cd04601">
    <property type="entry name" value="CBS_pair_IMPDH"/>
    <property type="match status" value="1"/>
</dbReference>
<dbReference type="PANTHER" id="PTHR11911:SF111">
    <property type="entry name" value="INOSINE-5'-MONOPHOSPHATE DEHYDROGENASE"/>
    <property type="match status" value="1"/>
</dbReference>
<feature type="active site" description="Proton acceptor" evidence="9 10">
    <location>
        <position position="422"/>
    </location>
</feature>
<name>A7NFV9_ROSCS</name>
<feature type="binding site" description="in other chain" evidence="9 13">
    <location>
        <position position="326"/>
    </location>
    <ligand>
        <name>K(+)</name>
        <dbReference type="ChEBI" id="CHEBI:29103"/>
        <note>ligand shared between two tetrameric partners</note>
    </ligand>
</feature>
<sequence>MRRGSFIPCTDTEKEVDVTIDWDDKYAREGLTFDDVLLIPAESQVLPGEVDVATQLTRSIRINIPITSAAMDTVTEHRLAIALAREGGVGFIHKNMPIEAQAEMVRKVKRSESGMITDPITMGPDKTVGDALDLMAEYRISGIPITTPDGDLIGIVTNRDLRFETDRSRPIRDLMTTRNLITVPEGTTLEQAKQILHEHRIEKLLVVDRRGKLSGMITVKDIMKQIEYPNACKDAQGRLRVGAAIGASGDYLERADALVRVGVDVLAIDTAHGHSRGVLDAVLRIRERYPDVQLVAGNVSTGAATVALCERGVDAVKVGQGPGSICTTRVVTGAGMPQITAITECARAASRFGVPIIADGGIRYSGDIAKAIAAGAHTVMIGSLLAGTEESPGETILYEGRSYKSYRGMGSIGAMQHGSGDRYFQGGTGRKLVAEGIEGRVPYKGPLSDTIFQLVGGLRSGMGYVGAKDIETMRREARFIRISMAGLIESHPHDVTITKEAPNYERR</sequence>
<feature type="binding site" evidence="9">
    <location>
        <position position="489"/>
    </location>
    <ligand>
        <name>K(+)</name>
        <dbReference type="ChEBI" id="CHEBI:29103"/>
        <note>ligand shared between two tetrameric partners</note>
    </ligand>
</feature>
<dbReference type="InterPro" id="IPR013785">
    <property type="entry name" value="Aldolase_TIM"/>
</dbReference>
<dbReference type="InterPro" id="IPR000644">
    <property type="entry name" value="CBS_dom"/>
</dbReference>
<evidence type="ECO:0000256" key="7">
    <source>
        <dbReference type="ARBA" id="ARBA00023002"/>
    </source>
</evidence>
<feature type="binding site" evidence="9">
    <location>
        <position position="490"/>
    </location>
    <ligand>
        <name>K(+)</name>
        <dbReference type="ChEBI" id="CHEBI:29103"/>
        <note>ligand shared between two tetrameric partners</note>
    </ligand>
</feature>
<comment type="cofactor">
    <cofactor evidence="9">
        <name>K(+)</name>
        <dbReference type="ChEBI" id="CHEBI:29103"/>
    </cofactor>
</comment>
<keyword evidence="7 9" id="KW-0560">Oxidoreductase</keyword>
<dbReference type="HAMAP" id="MF_01964">
    <property type="entry name" value="IMPDH"/>
    <property type="match status" value="1"/>
</dbReference>
<evidence type="ECO:0000256" key="13">
    <source>
        <dbReference type="PIRSR" id="PIRSR000130-4"/>
    </source>
</evidence>
<dbReference type="InterPro" id="IPR005990">
    <property type="entry name" value="IMP_DH"/>
</dbReference>
<dbReference type="GO" id="GO:0000166">
    <property type="term" value="F:nucleotide binding"/>
    <property type="evidence" value="ECO:0007669"/>
    <property type="project" value="UniProtKB-UniRule"/>
</dbReference>
<keyword evidence="18" id="KW-1185">Reference proteome</keyword>
<dbReference type="EC" id="1.1.1.205" evidence="9"/>
<evidence type="ECO:0000313" key="17">
    <source>
        <dbReference type="EMBL" id="ABU56340.1"/>
    </source>
</evidence>
<feature type="binding site" evidence="9 11">
    <location>
        <begin position="406"/>
        <end position="410"/>
    </location>
    <ligand>
        <name>IMP</name>
        <dbReference type="ChEBI" id="CHEBI:58053"/>
    </ligand>
</feature>
<feature type="binding site" evidence="9">
    <location>
        <position position="269"/>
    </location>
    <ligand>
        <name>NAD(+)</name>
        <dbReference type="ChEBI" id="CHEBI:57540"/>
    </ligand>
</feature>
<evidence type="ECO:0000256" key="6">
    <source>
        <dbReference type="ARBA" id="ARBA00022958"/>
    </source>
</evidence>
<evidence type="ECO:0000259" key="16">
    <source>
        <dbReference type="PROSITE" id="PS51371"/>
    </source>
</evidence>
<feature type="binding site" evidence="9 11">
    <location>
        <begin position="359"/>
        <end position="361"/>
    </location>
    <ligand>
        <name>IMP</name>
        <dbReference type="ChEBI" id="CHEBI:58053"/>
    </ligand>
</feature>
<evidence type="ECO:0000256" key="1">
    <source>
        <dbReference type="ARBA" id="ARBA00005502"/>
    </source>
</evidence>
<dbReference type="SMART" id="SM01240">
    <property type="entry name" value="IMPDH"/>
    <property type="match status" value="1"/>
</dbReference>
<dbReference type="Gene3D" id="3.20.20.70">
    <property type="entry name" value="Aldolase class I"/>
    <property type="match status" value="1"/>
</dbReference>
<protein>
    <recommendedName>
        <fullName evidence="9">Inosine-5'-monophosphate dehydrogenase</fullName>
        <shortName evidence="9">IMP dehydrogenase</shortName>
        <shortName evidence="9">IMPD</shortName>
        <shortName evidence="9">IMPDH</shortName>
        <ecNumber evidence="9">1.1.1.205</ecNumber>
    </recommendedName>
</protein>
<dbReference type="AlphaFoldDB" id="A7NFV9"/>
<feature type="binding site" evidence="9 11">
    <location>
        <position position="435"/>
    </location>
    <ligand>
        <name>IMP</name>
        <dbReference type="ChEBI" id="CHEBI:58053"/>
    </ligand>
</feature>
<feature type="binding site" evidence="9 11">
    <location>
        <position position="324"/>
    </location>
    <ligand>
        <name>IMP</name>
        <dbReference type="ChEBI" id="CHEBI:58053"/>
    </ligand>
</feature>
<evidence type="ECO:0000256" key="5">
    <source>
        <dbReference type="ARBA" id="ARBA00022749"/>
    </source>
</evidence>
<keyword evidence="9" id="KW-0658">Purine biosynthesis</keyword>
<comment type="catalytic activity">
    <reaction evidence="9">
        <text>IMP + NAD(+) + H2O = XMP + NADH + H(+)</text>
        <dbReference type="Rhea" id="RHEA:11708"/>
        <dbReference type="ChEBI" id="CHEBI:15377"/>
        <dbReference type="ChEBI" id="CHEBI:15378"/>
        <dbReference type="ChEBI" id="CHEBI:57464"/>
        <dbReference type="ChEBI" id="CHEBI:57540"/>
        <dbReference type="ChEBI" id="CHEBI:57945"/>
        <dbReference type="ChEBI" id="CHEBI:58053"/>
        <dbReference type="EC" id="1.1.1.205"/>
    </reaction>
</comment>
<comment type="subunit">
    <text evidence="2 9">Homotetramer.</text>
</comment>
<dbReference type="RefSeq" id="WP_011997745.1">
    <property type="nucleotide sequence ID" value="NC_009767.1"/>
</dbReference>
<evidence type="ECO:0000256" key="15">
    <source>
        <dbReference type="RuleBase" id="RU003927"/>
    </source>
</evidence>
<dbReference type="Proteomes" id="UP000000263">
    <property type="component" value="Chromosome"/>
</dbReference>
<comment type="caution">
    <text evidence="9">Lacks conserved residue(s) required for the propagation of feature annotation.</text>
</comment>
<dbReference type="PROSITE" id="PS51371">
    <property type="entry name" value="CBS"/>
    <property type="match status" value="2"/>
</dbReference>
<dbReference type="SUPFAM" id="SSF54631">
    <property type="entry name" value="CBS-domain pair"/>
    <property type="match status" value="1"/>
</dbReference>
<feature type="domain" description="CBS" evidence="16">
    <location>
        <begin position="175"/>
        <end position="232"/>
    </location>
</feature>
<gene>
    <name evidence="9" type="primary">guaB</name>
    <name evidence="17" type="ordered locus">Rcas_0207</name>
</gene>
<feature type="binding site" evidence="12">
    <location>
        <begin position="269"/>
        <end position="271"/>
    </location>
    <ligand>
        <name>NAD(+)</name>
        <dbReference type="ChEBI" id="CHEBI:57540"/>
    </ligand>
</feature>
<evidence type="ECO:0000256" key="11">
    <source>
        <dbReference type="PIRSR" id="PIRSR000130-2"/>
    </source>
</evidence>
<dbReference type="CDD" id="cd00381">
    <property type="entry name" value="IMPDH"/>
    <property type="match status" value="1"/>
</dbReference>
<dbReference type="NCBIfam" id="TIGR01302">
    <property type="entry name" value="IMP_dehydrog"/>
    <property type="match status" value="1"/>
</dbReference>
<evidence type="ECO:0000256" key="2">
    <source>
        <dbReference type="ARBA" id="ARBA00011881"/>
    </source>
</evidence>
<dbReference type="GO" id="GO:0003938">
    <property type="term" value="F:IMP dehydrogenase activity"/>
    <property type="evidence" value="ECO:0007669"/>
    <property type="project" value="UniProtKB-UniRule"/>
</dbReference>
<dbReference type="eggNOG" id="COG0517">
    <property type="taxonomic scope" value="Bacteria"/>
</dbReference>
<evidence type="ECO:0000256" key="4">
    <source>
        <dbReference type="ARBA" id="ARBA00022737"/>
    </source>
</evidence>
<keyword evidence="6 9" id="KW-0630">Potassium</keyword>
<reference evidence="17 18" key="1">
    <citation type="submission" date="2007-08" db="EMBL/GenBank/DDBJ databases">
        <title>Complete sequence of Roseiflexus castenholzii DSM 13941.</title>
        <authorList>
            <consortium name="US DOE Joint Genome Institute"/>
            <person name="Copeland A."/>
            <person name="Lucas S."/>
            <person name="Lapidus A."/>
            <person name="Barry K."/>
            <person name="Glavina del Rio T."/>
            <person name="Dalin E."/>
            <person name="Tice H."/>
            <person name="Pitluck S."/>
            <person name="Thompson L.S."/>
            <person name="Brettin T."/>
            <person name="Bruce D."/>
            <person name="Detter J.C."/>
            <person name="Han C."/>
            <person name="Tapia R."/>
            <person name="Schmutz J."/>
            <person name="Larimer F."/>
            <person name="Land M."/>
            <person name="Hauser L."/>
            <person name="Kyrpides N."/>
            <person name="Mikhailova N."/>
            <person name="Bryant D.A."/>
            <person name="Hanada S."/>
            <person name="Tsukatani Y."/>
            <person name="Richardson P."/>
        </authorList>
    </citation>
    <scope>NUCLEOTIDE SEQUENCE [LARGE SCALE GENOMIC DNA]</scope>
    <source>
        <strain evidence="18">DSM 13941 / HLO8</strain>
    </source>
</reference>
<feature type="active site" description="Thioimidate intermediate" evidence="9 10">
    <location>
        <position position="326"/>
    </location>
</feature>
<keyword evidence="8 14" id="KW-0129">CBS domain</keyword>
<organism evidence="17 18">
    <name type="scientific">Roseiflexus castenholzii (strain DSM 13941 / HLO8)</name>
    <dbReference type="NCBI Taxonomy" id="383372"/>
    <lineage>
        <taxon>Bacteria</taxon>
        <taxon>Bacillati</taxon>
        <taxon>Chloroflexota</taxon>
        <taxon>Chloroflexia</taxon>
        <taxon>Chloroflexales</taxon>
        <taxon>Roseiflexineae</taxon>
        <taxon>Roseiflexaceae</taxon>
        <taxon>Roseiflexus</taxon>
    </lineage>
</organism>
<evidence type="ECO:0000256" key="9">
    <source>
        <dbReference type="HAMAP-Rule" id="MF_01964"/>
    </source>
</evidence>
<evidence type="ECO:0000256" key="3">
    <source>
        <dbReference type="ARBA" id="ARBA00022723"/>
    </source>
</evidence>
<feature type="domain" description="CBS" evidence="16">
    <location>
        <begin position="115"/>
        <end position="171"/>
    </location>
</feature>
<dbReference type="Pfam" id="PF00478">
    <property type="entry name" value="IMPDH"/>
    <property type="match status" value="1"/>
</dbReference>
<dbReference type="GO" id="GO:0006183">
    <property type="term" value="P:GTP biosynthetic process"/>
    <property type="evidence" value="ECO:0007669"/>
    <property type="project" value="TreeGrafter"/>
</dbReference>
<dbReference type="GO" id="GO:0006177">
    <property type="term" value="P:GMP biosynthetic process"/>
    <property type="evidence" value="ECO:0007669"/>
    <property type="project" value="UniProtKB-UniRule"/>
</dbReference>
<proteinExistence type="inferred from homology"/>
<keyword evidence="4" id="KW-0677">Repeat</keyword>
<comment type="activity regulation">
    <text evidence="9">Mycophenolic acid (MPA) is a non-competitive inhibitor that prevents formation of the closed enzyme conformation by binding to the same site as the amobile flap. In contrast, mizoribine monophosphate (MZP) is a competitive inhibitor that induces the closed conformation. MPA is a potent inhibitor of mammalian IMPDHs but a poor inhibitor of the bacterial enzymes. MZP is a more potent inhibitor of bacterial IMPDH.</text>
</comment>
<comment type="function">
    <text evidence="9">Catalyzes the conversion of inosine 5'-phosphate (IMP) to xanthosine 5'-phosphate (XMP), the first committed and rate-limiting step in the de novo synthesis of guanine nucleotides, and therefore plays an important role in the regulation of cell growth.</text>
</comment>
<feature type="binding site" evidence="9 11">
    <location>
        <begin position="382"/>
        <end position="383"/>
    </location>
    <ligand>
        <name>IMP</name>
        <dbReference type="ChEBI" id="CHEBI:58053"/>
    </ligand>
</feature>
<feature type="binding site" description="in other chain" evidence="9 13">
    <location>
        <position position="323"/>
    </location>
    <ligand>
        <name>K(+)</name>
        <dbReference type="ChEBI" id="CHEBI:29103"/>
        <note>ligand shared between two tetrameric partners</note>
    </ligand>
</feature>
<dbReference type="Pfam" id="PF00571">
    <property type="entry name" value="CBS"/>
    <property type="match status" value="2"/>
</dbReference>
<feature type="binding site" evidence="9 12">
    <location>
        <begin position="319"/>
        <end position="321"/>
    </location>
    <ligand>
        <name>NAD(+)</name>
        <dbReference type="ChEBI" id="CHEBI:57540"/>
    </ligand>
</feature>
<evidence type="ECO:0000256" key="12">
    <source>
        <dbReference type="PIRSR" id="PIRSR000130-3"/>
    </source>
</evidence>
<feature type="binding site" description="in other chain" evidence="9 13">
    <location>
        <position position="321"/>
    </location>
    <ligand>
        <name>K(+)</name>
        <dbReference type="ChEBI" id="CHEBI:29103"/>
        <note>ligand shared between two tetrameric partners</note>
    </ligand>
</feature>
<dbReference type="EMBL" id="CP000804">
    <property type="protein sequence ID" value="ABU56340.1"/>
    <property type="molecule type" value="Genomic_DNA"/>
</dbReference>
<dbReference type="eggNOG" id="COG0516">
    <property type="taxonomic scope" value="Bacteria"/>
</dbReference>
<evidence type="ECO:0000256" key="8">
    <source>
        <dbReference type="ARBA" id="ARBA00023122"/>
    </source>
</evidence>
<dbReference type="FunFam" id="3.20.20.70:FF:000003">
    <property type="entry name" value="GMP reductase"/>
    <property type="match status" value="1"/>
</dbReference>
<dbReference type="KEGG" id="rca:Rcas_0207"/>